<evidence type="ECO:0000313" key="1">
    <source>
        <dbReference type="EMBL" id="GIY80795.1"/>
    </source>
</evidence>
<reference evidence="1 2" key="1">
    <citation type="submission" date="2021-06" db="EMBL/GenBank/DDBJ databases">
        <title>Caerostris extrusa draft genome.</title>
        <authorList>
            <person name="Kono N."/>
            <person name="Arakawa K."/>
        </authorList>
    </citation>
    <scope>NUCLEOTIDE SEQUENCE [LARGE SCALE GENOMIC DNA]</scope>
</reference>
<organism evidence="1 2">
    <name type="scientific">Caerostris extrusa</name>
    <name type="common">Bark spider</name>
    <name type="synonym">Caerostris bankana</name>
    <dbReference type="NCBI Taxonomy" id="172846"/>
    <lineage>
        <taxon>Eukaryota</taxon>
        <taxon>Metazoa</taxon>
        <taxon>Ecdysozoa</taxon>
        <taxon>Arthropoda</taxon>
        <taxon>Chelicerata</taxon>
        <taxon>Arachnida</taxon>
        <taxon>Araneae</taxon>
        <taxon>Araneomorphae</taxon>
        <taxon>Entelegynae</taxon>
        <taxon>Araneoidea</taxon>
        <taxon>Araneidae</taxon>
        <taxon>Caerostris</taxon>
    </lineage>
</organism>
<proteinExistence type="predicted"/>
<comment type="caution">
    <text evidence="1">The sequence shown here is derived from an EMBL/GenBank/DDBJ whole genome shotgun (WGS) entry which is preliminary data.</text>
</comment>
<gene>
    <name evidence="1" type="ORF">CEXT_289551</name>
</gene>
<evidence type="ECO:0000313" key="2">
    <source>
        <dbReference type="Proteomes" id="UP001054945"/>
    </source>
</evidence>
<sequence>MGFNSHGTENNLNQQESFEWSTFLHHDPHLRTPFSRLIPDQQRFHEIIRFVGSRELKGFRVSSRGKCRVSLMQDSQRDNNR</sequence>
<dbReference type="Proteomes" id="UP001054945">
    <property type="component" value="Unassembled WGS sequence"/>
</dbReference>
<name>A0AAV4WFF0_CAEEX</name>
<keyword evidence="2" id="KW-1185">Reference proteome</keyword>
<dbReference type="AlphaFoldDB" id="A0AAV4WFF0"/>
<accession>A0AAV4WFF0</accession>
<dbReference type="EMBL" id="BPLR01016052">
    <property type="protein sequence ID" value="GIY80795.1"/>
    <property type="molecule type" value="Genomic_DNA"/>
</dbReference>
<protein>
    <submittedName>
        <fullName evidence="1">Uncharacterized protein</fullName>
    </submittedName>
</protein>